<dbReference type="EMBL" id="FWYB01000005">
    <property type="protein sequence ID" value="SMC89703.1"/>
    <property type="molecule type" value="Genomic_DNA"/>
</dbReference>
<dbReference type="STRING" id="475255.SAMN04488101_10518"/>
<evidence type="ECO:0000313" key="4">
    <source>
        <dbReference type="EMBL" id="SMC89703.1"/>
    </source>
</evidence>
<gene>
    <name evidence="4" type="ORF">SAMN04488101_10518</name>
</gene>
<accession>A0A1W2CWS7</accession>
<dbReference type="PANTHER" id="PTHR30273">
    <property type="entry name" value="PERIPLASMIC SIGNAL SENSOR AND SIGMA FACTOR ACTIVATOR FECR-RELATED"/>
    <property type="match status" value="1"/>
</dbReference>
<dbReference type="OrthoDB" id="1523735at2"/>
<dbReference type="AlphaFoldDB" id="A0A1W2CWS7"/>
<feature type="transmembrane region" description="Helical" evidence="1">
    <location>
        <begin position="97"/>
        <end position="118"/>
    </location>
</feature>
<protein>
    <submittedName>
        <fullName evidence="4">FecR family protein</fullName>
    </submittedName>
</protein>
<dbReference type="InterPro" id="IPR012373">
    <property type="entry name" value="Ferrdict_sens_TM"/>
</dbReference>
<dbReference type="InterPro" id="IPR032508">
    <property type="entry name" value="FecR_C"/>
</dbReference>
<proteinExistence type="predicted"/>
<keyword evidence="1" id="KW-1133">Transmembrane helix</keyword>
<feature type="domain" description="FecR protein" evidence="2">
    <location>
        <begin position="136"/>
        <end position="230"/>
    </location>
</feature>
<organism evidence="4 5">
    <name type="scientific">Pedobacter nyackensis</name>
    <dbReference type="NCBI Taxonomy" id="475255"/>
    <lineage>
        <taxon>Bacteria</taxon>
        <taxon>Pseudomonadati</taxon>
        <taxon>Bacteroidota</taxon>
        <taxon>Sphingobacteriia</taxon>
        <taxon>Sphingobacteriales</taxon>
        <taxon>Sphingobacteriaceae</taxon>
        <taxon>Pedobacter</taxon>
    </lineage>
</organism>
<dbReference type="Gene3D" id="3.55.50.30">
    <property type="match status" value="1"/>
</dbReference>
<evidence type="ECO:0000256" key="1">
    <source>
        <dbReference type="SAM" id="Phobius"/>
    </source>
</evidence>
<keyword evidence="1" id="KW-0812">Transmembrane</keyword>
<dbReference type="InterPro" id="IPR006860">
    <property type="entry name" value="FecR"/>
</dbReference>
<feature type="domain" description="Protein FecR C-terminal" evidence="3">
    <location>
        <begin position="274"/>
        <end position="341"/>
    </location>
</feature>
<evidence type="ECO:0000259" key="2">
    <source>
        <dbReference type="Pfam" id="PF04773"/>
    </source>
</evidence>
<dbReference type="GO" id="GO:0016989">
    <property type="term" value="F:sigma factor antagonist activity"/>
    <property type="evidence" value="ECO:0007669"/>
    <property type="project" value="TreeGrafter"/>
</dbReference>
<dbReference type="Proteomes" id="UP000192678">
    <property type="component" value="Unassembled WGS sequence"/>
</dbReference>
<dbReference type="Gene3D" id="2.60.120.1440">
    <property type="match status" value="1"/>
</dbReference>
<sequence>MNKSNLTIEDLLANSSFIDYCLTKDLAETNPWDLHLQKHPEDRIICLEAKKILLLLTAEIPEDIIEDKLNSFKKLYYQTKFDVNANEQKKSPKKLRLLTITGIAASLIFIATGVLFFFKTNRTSVSTFNEIKGQSIVTSPTDRNRITLSDGTVAILYPGSKLTISDDYNEDDRKVAITGQVYLKIFKDKQKPFVAYSRHSATTAIGTAFYVRDFEGSKVSSVLLINGKVKVDKPAHHIAEFLEPGTSLIIDNNTLKSEKRTIDKIELEELANRKLVFRNEVMESIVYKLELFYGVEIDLSTCKCQFKNITGDYSEQSLTTILNTISFINQVNWTIREHRIVFSSSQLPITK</sequence>
<dbReference type="Pfam" id="PF04773">
    <property type="entry name" value="FecR"/>
    <property type="match status" value="1"/>
</dbReference>
<dbReference type="PANTHER" id="PTHR30273:SF2">
    <property type="entry name" value="PROTEIN FECR"/>
    <property type="match status" value="1"/>
</dbReference>
<keyword evidence="1" id="KW-0472">Membrane</keyword>
<evidence type="ECO:0000313" key="5">
    <source>
        <dbReference type="Proteomes" id="UP000192678"/>
    </source>
</evidence>
<name>A0A1W2CWS7_9SPHI</name>
<dbReference type="Pfam" id="PF16344">
    <property type="entry name" value="FecR_C"/>
    <property type="match status" value="1"/>
</dbReference>
<keyword evidence="5" id="KW-1185">Reference proteome</keyword>
<reference evidence="4 5" key="1">
    <citation type="submission" date="2017-04" db="EMBL/GenBank/DDBJ databases">
        <authorList>
            <person name="Afonso C.L."/>
            <person name="Miller P.J."/>
            <person name="Scott M.A."/>
            <person name="Spackman E."/>
            <person name="Goraichik I."/>
            <person name="Dimitrov K.M."/>
            <person name="Suarez D.L."/>
            <person name="Swayne D.E."/>
        </authorList>
    </citation>
    <scope>NUCLEOTIDE SEQUENCE [LARGE SCALE GENOMIC DNA]</scope>
    <source>
        <strain evidence="4 5">DSM 19625</strain>
    </source>
</reference>
<dbReference type="RefSeq" id="WP_084289374.1">
    <property type="nucleotide sequence ID" value="NZ_FWYB01000005.1"/>
</dbReference>
<evidence type="ECO:0000259" key="3">
    <source>
        <dbReference type="Pfam" id="PF16344"/>
    </source>
</evidence>